<name>A0ABR2F7B5_9ROSI</name>
<comment type="caution">
    <text evidence="1">The sequence shown here is derived from an EMBL/GenBank/DDBJ whole genome shotgun (WGS) entry which is preliminary data.</text>
</comment>
<reference evidence="1 2" key="1">
    <citation type="journal article" date="2024" name="G3 (Bethesda)">
        <title>Genome assembly of Hibiscus sabdariffa L. provides insights into metabolisms of medicinal natural products.</title>
        <authorList>
            <person name="Kim T."/>
        </authorList>
    </citation>
    <scope>NUCLEOTIDE SEQUENCE [LARGE SCALE GENOMIC DNA]</scope>
    <source>
        <strain evidence="1">TK-2024</strain>
        <tissue evidence="1">Old leaves</tissue>
    </source>
</reference>
<dbReference type="EMBL" id="JBBPBM010000008">
    <property type="protein sequence ID" value="KAK8572919.1"/>
    <property type="molecule type" value="Genomic_DNA"/>
</dbReference>
<protein>
    <submittedName>
        <fullName evidence="1">Uncharacterized protein</fullName>
    </submittedName>
</protein>
<keyword evidence="2" id="KW-1185">Reference proteome</keyword>
<dbReference type="Proteomes" id="UP001472677">
    <property type="component" value="Unassembled WGS sequence"/>
</dbReference>
<proteinExistence type="predicted"/>
<sequence>MYFPLSWRWPRWCTLRIPIGAALQFSVPRGGASLVRLASSTRDCIGSPRLEPGSLLPREGYSIGNLGKWLSIGSPQCPACCCIAGALFVALCGTRPRPSLEGTLHVARPLAGFGIKYTGLAPRPCCIARPVHWQPCLHRLGVCWKQPWPPFASVWPNVFEACSNLSLLLGNRPTLSANPRLCSPGCAPHSAHGAFVPRLRCPSRRLATCPVTLYIS</sequence>
<organism evidence="1 2">
    <name type="scientific">Hibiscus sabdariffa</name>
    <name type="common">roselle</name>
    <dbReference type="NCBI Taxonomy" id="183260"/>
    <lineage>
        <taxon>Eukaryota</taxon>
        <taxon>Viridiplantae</taxon>
        <taxon>Streptophyta</taxon>
        <taxon>Embryophyta</taxon>
        <taxon>Tracheophyta</taxon>
        <taxon>Spermatophyta</taxon>
        <taxon>Magnoliopsida</taxon>
        <taxon>eudicotyledons</taxon>
        <taxon>Gunneridae</taxon>
        <taxon>Pentapetalae</taxon>
        <taxon>rosids</taxon>
        <taxon>malvids</taxon>
        <taxon>Malvales</taxon>
        <taxon>Malvaceae</taxon>
        <taxon>Malvoideae</taxon>
        <taxon>Hibiscus</taxon>
    </lineage>
</organism>
<gene>
    <name evidence="1" type="ORF">V6N12_028959</name>
</gene>
<evidence type="ECO:0000313" key="1">
    <source>
        <dbReference type="EMBL" id="KAK8572919.1"/>
    </source>
</evidence>
<accession>A0ABR2F7B5</accession>
<evidence type="ECO:0000313" key="2">
    <source>
        <dbReference type="Proteomes" id="UP001472677"/>
    </source>
</evidence>